<dbReference type="InterPro" id="IPR004839">
    <property type="entry name" value="Aminotransferase_I/II_large"/>
</dbReference>
<keyword evidence="7" id="KW-0093">Biotin biosynthesis</keyword>
<evidence type="ECO:0000256" key="2">
    <source>
        <dbReference type="ARBA" id="ARBA00004746"/>
    </source>
</evidence>
<evidence type="ECO:0000256" key="3">
    <source>
        <dbReference type="ARBA" id="ARBA00010008"/>
    </source>
</evidence>
<dbReference type="EMBL" id="JACLAU010000004">
    <property type="protein sequence ID" value="MBC2651061.1"/>
    <property type="molecule type" value="Genomic_DNA"/>
</dbReference>
<dbReference type="InterPro" id="IPR015424">
    <property type="entry name" value="PyrdxlP-dep_Trfase"/>
</dbReference>
<accession>A0A7X1F609</accession>
<evidence type="ECO:0000256" key="9">
    <source>
        <dbReference type="ARBA" id="ARBA00032610"/>
    </source>
</evidence>
<dbReference type="AlphaFoldDB" id="A0A7X1F609"/>
<reference evidence="14 15" key="1">
    <citation type="submission" date="2020-08" db="EMBL/GenBank/DDBJ databases">
        <title>The genome sequence of Novosphingobium flavum 4Y4.</title>
        <authorList>
            <person name="Liu Y."/>
        </authorList>
    </citation>
    <scope>NUCLEOTIDE SEQUENCE [LARGE SCALE GENOMIC DNA]</scope>
    <source>
        <strain evidence="14 15">4Y4</strain>
    </source>
</reference>
<dbReference type="GO" id="GO:0008710">
    <property type="term" value="F:8-amino-7-oxononanoate synthase activity"/>
    <property type="evidence" value="ECO:0007669"/>
    <property type="project" value="UniProtKB-EC"/>
</dbReference>
<comment type="subunit">
    <text evidence="4">Homodimer.</text>
</comment>
<dbReference type="InterPro" id="IPR015421">
    <property type="entry name" value="PyrdxlP-dep_Trfase_major"/>
</dbReference>
<evidence type="ECO:0000256" key="10">
    <source>
        <dbReference type="ARBA" id="ARBA00033381"/>
    </source>
</evidence>
<dbReference type="InterPro" id="IPR015422">
    <property type="entry name" value="PyrdxlP-dep_Trfase_small"/>
</dbReference>
<comment type="catalytic activity">
    <reaction evidence="11">
        <text>6-carboxyhexanoyl-[ACP] + L-alanine + H(+) = (8S)-8-amino-7-oxononanoate + holo-[ACP] + CO2</text>
        <dbReference type="Rhea" id="RHEA:42288"/>
        <dbReference type="Rhea" id="RHEA-COMP:9685"/>
        <dbReference type="Rhea" id="RHEA-COMP:9955"/>
        <dbReference type="ChEBI" id="CHEBI:15378"/>
        <dbReference type="ChEBI" id="CHEBI:16526"/>
        <dbReference type="ChEBI" id="CHEBI:57972"/>
        <dbReference type="ChEBI" id="CHEBI:64479"/>
        <dbReference type="ChEBI" id="CHEBI:78846"/>
        <dbReference type="ChEBI" id="CHEBI:149468"/>
        <dbReference type="EC" id="2.3.1.47"/>
    </reaction>
</comment>
<organism evidence="14 15">
    <name type="scientific">Novosphingobium aerophilum</name>
    <dbReference type="NCBI Taxonomy" id="2839843"/>
    <lineage>
        <taxon>Bacteria</taxon>
        <taxon>Pseudomonadati</taxon>
        <taxon>Pseudomonadota</taxon>
        <taxon>Alphaproteobacteria</taxon>
        <taxon>Sphingomonadales</taxon>
        <taxon>Sphingomonadaceae</taxon>
        <taxon>Novosphingobium</taxon>
    </lineage>
</organism>
<evidence type="ECO:0000256" key="12">
    <source>
        <dbReference type="RuleBase" id="RU003693"/>
    </source>
</evidence>
<dbReference type="PROSITE" id="PS00599">
    <property type="entry name" value="AA_TRANSFER_CLASS_2"/>
    <property type="match status" value="1"/>
</dbReference>
<comment type="similarity">
    <text evidence="3">Belongs to the class-II pyridoxal-phosphate-dependent aminotransferase family. BioF subfamily.</text>
</comment>
<evidence type="ECO:0000313" key="15">
    <source>
        <dbReference type="Proteomes" id="UP000520156"/>
    </source>
</evidence>
<dbReference type="Proteomes" id="UP000520156">
    <property type="component" value="Unassembled WGS sequence"/>
</dbReference>
<dbReference type="Pfam" id="PF00155">
    <property type="entry name" value="Aminotran_1_2"/>
    <property type="match status" value="1"/>
</dbReference>
<evidence type="ECO:0000256" key="4">
    <source>
        <dbReference type="ARBA" id="ARBA00011738"/>
    </source>
</evidence>
<evidence type="ECO:0000256" key="8">
    <source>
        <dbReference type="ARBA" id="ARBA00022898"/>
    </source>
</evidence>
<dbReference type="GO" id="GO:0009102">
    <property type="term" value="P:biotin biosynthetic process"/>
    <property type="evidence" value="ECO:0007669"/>
    <property type="project" value="UniProtKB-KW"/>
</dbReference>
<evidence type="ECO:0000256" key="11">
    <source>
        <dbReference type="ARBA" id="ARBA00047715"/>
    </source>
</evidence>
<protein>
    <recommendedName>
        <fullName evidence="5">8-amino-7-oxononanoate synthase</fullName>
        <ecNumber evidence="5">2.3.1.47</ecNumber>
    </recommendedName>
    <alternativeName>
        <fullName evidence="9">7-keto-8-amino-pelargonic acid synthase</fullName>
    </alternativeName>
    <alternativeName>
        <fullName evidence="10">8-amino-7-ketopelargonate synthase</fullName>
    </alternativeName>
</protein>
<keyword evidence="8 12" id="KW-0663">Pyridoxal phosphate</keyword>
<gene>
    <name evidence="14" type="ORF">H7F49_05045</name>
</gene>
<sequence>MGSFDERVADGLAAIRAGGRWRELRPSQLAQAGRIGRDGQGLIDFSSNDYLGLALHPRLAERAADWGHAYGTGAGASRLVTGTNAAHLAIEARVAAFKGTEAALLFASGWQANAAVIPALLAAAPGAAVFTDRLVHASIHAGLSGVRQHRFRHNDLAHLSELLDRHGAAAPARVILVESVYSMDGDRADLPALATLAAAHDAVLIVDEAHATGVLGPGGAGLCHGVPGIALVMGTFSKALGSFGAYVACSALLRDWLVNTCSGFIFTTAPPPPLLGAIDAALDLVPGMTAERTHLANLADRLRAGLAVRGFDTAGSTTQIVPAIIGTEADTLALSARLAGAGMLAAAIRPPTVPAGTSRLRIALRAGHDIADVDRLLEALG</sequence>
<dbReference type="InterPro" id="IPR001917">
    <property type="entry name" value="Aminotrans_II_pyridoxalP_BS"/>
</dbReference>
<dbReference type="RefSeq" id="WP_185682478.1">
    <property type="nucleotide sequence ID" value="NZ_JACLAU010000004.1"/>
</dbReference>
<feature type="domain" description="Aminotransferase class I/classII large" evidence="13">
    <location>
        <begin position="42"/>
        <end position="380"/>
    </location>
</feature>
<dbReference type="Gene3D" id="3.90.1150.10">
    <property type="entry name" value="Aspartate Aminotransferase, domain 1"/>
    <property type="match status" value="1"/>
</dbReference>
<dbReference type="InterPro" id="IPR050087">
    <property type="entry name" value="AON_synthase_class-II"/>
</dbReference>
<proteinExistence type="inferred from homology"/>
<evidence type="ECO:0000256" key="7">
    <source>
        <dbReference type="ARBA" id="ARBA00022756"/>
    </source>
</evidence>
<dbReference type="Gene3D" id="3.40.640.10">
    <property type="entry name" value="Type I PLP-dependent aspartate aminotransferase-like (Major domain)"/>
    <property type="match status" value="1"/>
</dbReference>
<evidence type="ECO:0000256" key="1">
    <source>
        <dbReference type="ARBA" id="ARBA00001933"/>
    </source>
</evidence>
<comment type="pathway">
    <text evidence="2">Cofactor biosynthesis; biotin biosynthesis.</text>
</comment>
<evidence type="ECO:0000256" key="6">
    <source>
        <dbReference type="ARBA" id="ARBA00022679"/>
    </source>
</evidence>
<dbReference type="SUPFAM" id="SSF53383">
    <property type="entry name" value="PLP-dependent transferases"/>
    <property type="match status" value="1"/>
</dbReference>
<keyword evidence="6" id="KW-0808">Transferase</keyword>
<evidence type="ECO:0000259" key="13">
    <source>
        <dbReference type="Pfam" id="PF00155"/>
    </source>
</evidence>
<comment type="caution">
    <text evidence="14">The sequence shown here is derived from an EMBL/GenBank/DDBJ whole genome shotgun (WGS) entry which is preliminary data.</text>
</comment>
<evidence type="ECO:0000313" key="14">
    <source>
        <dbReference type="EMBL" id="MBC2651061.1"/>
    </source>
</evidence>
<name>A0A7X1F609_9SPHN</name>
<evidence type="ECO:0000256" key="5">
    <source>
        <dbReference type="ARBA" id="ARBA00013187"/>
    </source>
</evidence>
<dbReference type="PANTHER" id="PTHR13693:SF100">
    <property type="entry name" value="8-AMINO-7-OXONONANOATE SYNTHASE"/>
    <property type="match status" value="1"/>
</dbReference>
<dbReference type="GO" id="GO:0030170">
    <property type="term" value="F:pyridoxal phosphate binding"/>
    <property type="evidence" value="ECO:0007669"/>
    <property type="project" value="InterPro"/>
</dbReference>
<dbReference type="PANTHER" id="PTHR13693">
    <property type="entry name" value="CLASS II AMINOTRANSFERASE/8-AMINO-7-OXONONANOATE SYNTHASE"/>
    <property type="match status" value="1"/>
</dbReference>
<dbReference type="EC" id="2.3.1.47" evidence="5"/>
<keyword evidence="15" id="KW-1185">Reference proteome</keyword>
<comment type="cofactor">
    <cofactor evidence="1 12">
        <name>pyridoxal 5'-phosphate</name>
        <dbReference type="ChEBI" id="CHEBI:597326"/>
    </cofactor>
</comment>